<dbReference type="RefSeq" id="XP_002957481.1">
    <property type="nucleotide sequence ID" value="XM_002957435.1"/>
</dbReference>
<sequence length="472" mass="52747">MGERAFSVRTWCVEDKLHGSHRNVSISRPNHVFCWTRSSASQGGLYSYGDPSGLRTMVPDPESLRHVNLNEGYPDAFIRKQDSDDAVPVDFILYGAKVACLPMERPTVVTFRNNLNKLLMTPLQQNDPWVIDAVWHGTTLFLEIVKMQEQRQNPDQDRFTYYGWMPLTPRCLYLNPSLASLPRGGTAHLRGSDCGLPTPQACRYKFEALCTGARPSDPVDTTGEFALMVQASAVNASRPNGNAPVALSDAKNDNANHLWILIQLAPVVYPLCVICLSSQIRLGRHLILMAAETDAWETPPEELNDPGAEFVGYVELKTYVLPQNDRAKERLYRDKYARWWVQSYLAGVPTLVAGGRDRSGILQKVERLPVTRLPALARDQGFPFDAFQLIRFGDAALDWMCATASKMPDEQVRFEYDPRHGAITAMVLDPEQGYDLPARVATALAPQPEGEDHQQIEEGVDAKAQEVDMCAE</sequence>
<comment type="cofactor">
    <cofactor evidence="2">
        <name>a divalent metal cation</name>
        <dbReference type="ChEBI" id="CHEBI:60240"/>
    </cofactor>
</comment>
<dbReference type="KEGG" id="vcn:VOLCADRAFT_98564"/>
<keyword evidence="2" id="KW-0479">Metal-binding</keyword>
<dbReference type="STRING" id="3068.D8UFP2"/>
<dbReference type="GeneID" id="9626931"/>
<keyword evidence="5" id="KW-1185">Reference proteome</keyword>
<dbReference type="InterPro" id="IPR013961">
    <property type="entry name" value="RAI1"/>
</dbReference>
<dbReference type="InParanoid" id="D8UFP2"/>
<gene>
    <name evidence="4" type="ORF">VOLCADRAFT_98564</name>
</gene>
<comment type="function">
    <text evidence="2">Decapping enzyme for NAD-capped RNAs: specifically hydrolyzes the nicotinamide adenine dinucleotide (NAD) cap from a subset of RNAs by removing the entire NAD moiety from the 5'-end of an NAD-capped RNA.</text>
</comment>
<dbReference type="EMBL" id="GL378394">
    <property type="protein sequence ID" value="EFJ41536.1"/>
    <property type="molecule type" value="Genomic_DNA"/>
</dbReference>
<evidence type="ECO:0000256" key="1">
    <source>
        <dbReference type="ARBA" id="ARBA00006562"/>
    </source>
</evidence>
<dbReference type="Proteomes" id="UP000001058">
    <property type="component" value="Unassembled WGS sequence"/>
</dbReference>
<evidence type="ECO:0000256" key="2">
    <source>
        <dbReference type="RuleBase" id="RU367113"/>
    </source>
</evidence>
<dbReference type="GO" id="GO:0003723">
    <property type="term" value="F:RNA binding"/>
    <property type="evidence" value="ECO:0007669"/>
    <property type="project" value="UniProtKB-KW"/>
</dbReference>
<dbReference type="GO" id="GO:0005634">
    <property type="term" value="C:nucleus"/>
    <property type="evidence" value="ECO:0007669"/>
    <property type="project" value="UniProtKB-SubCell"/>
</dbReference>
<evidence type="ECO:0000313" key="4">
    <source>
        <dbReference type="EMBL" id="EFJ41536.1"/>
    </source>
</evidence>
<keyword evidence="2" id="KW-0547">Nucleotide-binding</keyword>
<protein>
    <recommendedName>
        <fullName evidence="2">Decapping nuclease</fullName>
        <ecNumber evidence="2">3.6.1.-</ecNumber>
    </recommendedName>
</protein>
<dbReference type="GO" id="GO:0005829">
    <property type="term" value="C:cytosol"/>
    <property type="evidence" value="ECO:0007669"/>
    <property type="project" value="TreeGrafter"/>
</dbReference>
<dbReference type="AlphaFoldDB" id="D8UFP2"/>
<comment type="subcellular location">
    <subcellularLocation>
        <location evidence="2">Nucleus</location>
    </subcellularLocation>
</comment>
<feature type="domain" description="RAI1-like" evidence="3">
    <location>
        <begin position="28"/>
        <end position="163"/>
    </location>
</feature>
<dbReference type="InterPro" id="IPR039039">
    <property type="entry name" value="RAI1-like_fam"/>
</dbReference>
<dbReference type="EC" id="3.6.1.-" evidence="2"/>
<comment type="similarity">
    <text evidence="1 2">Belongs to the DXO/Dom3Z family.</text>
</comment>
<dbReference type="PANTHER" id="PTHR12395:SF9">
    <property type="entry name" value="DECAPPING AND EXORIBONUCLEASE PROTEIN"/>
    <property type="match status" value="1"/>
</dbReference>
<dbReference type="PANTHER" id="PTHR12395">
    <property type="entry name" value="DOM-3 RELATED"/>
    <property type="match status" value="1"/>
</dbReference>
<reference evidence="4 5" key="1">
    <citation type="journal article" date="2010" name="Science">
        <title>Genomic analysis of organismal complexity in the multicellular green alga Volvox carteri.</title>
        <authorList>
            <person name="Prochnik S.E."/>
            <person name="Umen J."/>
            <person name="Nedelcu A.M."/>
            <person name="Hallmann A."/>
            <person name="Miller S.M."/>
            <person name="Nishii I."/>
            <person name="Ferris P."/>
            <person name="Kuo A."/>
            <person name="Mitros T."/>
            <person name="Fritz-Laylin L.K."/>
            <person name="Hellsten U."/>
            <person name="Chapman J."/>
            <person name="Simakov O."/>
            <person name="Rensing S.A."/>
            <person name="Terry A."/>
            <person name="Pangilinan J."/>
            <person name="Kapitonov V."/>
            <person name="Jurka J."/>
            <person name="Salamov A."/>
            <person name="Shapiro H."/>
            <person name="Schmutz J."/>
            <person name="Grimwood J."/>
            <person name="Lindquist E."/>
            <person name="Lucas S."/>
            <person name="Grigoriev I.V."/>
            <person name="Schmitt R."/>
            <person name="Kirk D."/>
            <person name="Rokhsar D.S."/>
        </authorList>
    </citation>
    <scope>NUCLEOTIDE SEQUENCE [LARGE SCALE GENOMIC DNA]</scope>
    <source>
        <strain evidence="5">f. Nagariensis / Eve</strain>
    </source>
</reference>
<accession>D8UFP2</accession>
<dbReference type="GO" id="GO:0110155">
    <property type="term" value="P:NAD-cap decapping"/>
    <property type="evidence" value="ECO:0007669"/>
    <property type="project" value="TreeGrafter"/>
</dbReference>
<dbReference type="GO" id="GO:0046872">
    <property type="term" value="F:metal ion binding"/>
    <property type="evidence" value="ECO:0007669"/>
    <property type="project" value="UniProtKB-KW"/>
</dbReference>
<dbReference type="GO" id="GO:0004518">
    <property type="term" value="F:nuclease activity"/>
    <property type="evidence" value="ECO:0007669"/>
    <property type="project" value="UniProtKB-KW"/>
</dbReference>
<keyword evidence="2" id="KW-0540">Nuclease</keyword>
<keyword evidence="2" id="KW-0539">Nucleus</keyword>
<proteinExistence type="inferred from homology"/>
<dbReference type="FunCoup" id="D8UFP2">
    <property type="interactions" value="1176"/>
</dbReference>
<evidence type="ECO:0000313" key="5">
    <source>
        <dbReference type="Proteomes" id="UP000001058"/>
    </source>
</evidence>
<dbReference type="Pfam" id="PF08652">
    <property type="entry name" value="RAI1"/>
    <property type="match status" value="2"/>
</dbReference>
<evidence type="ECO:0000259" key="3">
    <source>
        <dbReference type="Pfam" id="PF08652"/>
    </source>
</evidence>
<keyword evidence="2" id="KW-0694">RNA-binding</keyword>
<name>D8UFP2_VOLCA</name>
<dbReference type="eggNOG" id="KOG1982">
    <property type="taxonomic scope" value="Eukaryota"/>
</dbReference>
<feature type="domain" description="RAI1-like" evidence="3">
    <location>
        <begin position="280"/>
        <end position="429"/>
    </location>
</feature>
<keyword evidence="2" id="KW-0378">Hydrolase</keyword>
<dbReference type="GO" id="GO:0000166">
    <property type="term" value="F:nucleotide binding"/>
    <property type="evidence" value="ECO:0007669"/>
    <property type="project" value="UniProtKB-KW"/>
</dbReference>
<dbReference type="OrthoDB" id="5853397at2759"/>
<organism evidence="5">
    <name type="scientific">Volvox carteri f. nagariensis</name>
    <dbReference type="NCBI Taxonomy" id="3068"/>
    <lineage>
        <taxon>Eukaryota</taxon>
        <taxon>Viridiplantae</taxon>
        <taxon>Chlorophyta</taxon>
        <taxon>core chlorophytes</taxon>
        <taxon>Chlorophyceae</taxon>
        <taxon>CS clade</taxon>
        <taxon>Chlamydomonadales</taxon>
        <taxon>Volvocaceae</taxon>
        <taxon>Volvox</taxon>
    </lineage>
</organism>
<dbReference type="GO" id="GO:0034353">
    <property type="term" value="F:mRNA 5'-diphosphatase activity"/>
    <property type="evidence" value="ECO:0007669"/>
    <property type="project" value="TreeGrafter"/>
</dbReference>
<dbReference type="GO" id="GO:0000956">
    <property type="term" value="P:nuclear-transcribed mRNA catabolic process"/>
    <property type="evidence" value="ECO:0007669"/>
    <property type="project" value="TreeGrafter"/>
</dbReference>